<organism evidence="1 2">
    <name type="scientific">Snodgrassella alvi SCGC AB-598-J21</name>
    <dbReference type="NCBI Taxonomy" id="1385367"/>
    <lineage>
        <taxon>Bacteria</taxon>
        <taxon>Pseudomonadati</taxon>
        <taxon>Pseudomonadota</taxon>
        <taxon>Betaproteobacteria</taxon>
        <taxon>Neisseriales</taxon>
        <taxon>Neisseriaceae</taxon>
        <taxon>Snodgrassella</taxon>
    </lineage>
</organism>
<dbReference type="AlphaFoldDB" id="A0A074VDV6"/>
<comment type="caution">
    <text evidence="1">The sequence shown here is derived from an EMBL/GenBank/DDBJ whole genome shotgun (WGS) entry which is preliminary data.</text>
</comment>
<evidence type="ECO:0000313" key="2">
    <source>
        <dbReference type="Proteomes" id="UP000027644"/>
    </source>
</evidence>
<protein>
    <submittedName>
        <fullName evidence="1">Uncharacterized protein</fullName>
    </submittedName>
</protein>
<dbReference type="EMBL" id="AVQL01000447">
    <property type="protein sequence ID" value="KEQ00685.1"/>
    <property type="molecule type" value="Genomic_DNA"/>
</dbReference>
<sequence length="81" mass="9652">MKKLIFLKGIKILKKILLFILIFISNNAFSKIILVDEMLNNLDNKIQANYIIINQLSEIILKRDIDIYQQEWEKEVNKKCN</sequence>
<reference evidence="1 2" key="1">
    <citation type="journal article" date="2014" name="PLoS Genet.">
        <title>Hidden diversity in honey bee gut symbionts detected by single-cell genomics.</title>
        <authorList>
            <person name="Engel P."/>
            <person name="Stepanauskas R."/>
            <person name="Moran N."/>
        </authorList>
    </citation>
    <scope>NUCLEOTIDE SEQUENCE [LARGE SCALE GENOMIC DNA]</scope>
    <source>
        <strain evidence="1 2">SCGC AB-598-J21</strain>
    </source>
</reference>
<proteinExistence type="predicted"/>
<gene>
    <name evidence="1" type="ORF">SASC598J21_015890</name>
</gene>
<accession>A0A074VDV6</accession>
<dbReference type="Proteomes" id="UP000027644">
    <property type="component" value="Unassembled WGS sequence"/>
</dbReference>
<name>A0A074VDV6_9NEIS</name>
<evidence type="ECO:0000313" key="1">
    <source>
        <dbReference type="EMBL" id="KEQ00685.1"/>
    </source>
</evidence>